<sequence length="188" mass="21311">MLYQLKGHPHCNIDVKDLYQVCLSLVTGVPCREKSVKVLKTQETKDEDRETVKLKDVPDSSSSVAEDRFQQRLMTQKIKSKTLKETADEFCKMRRGRSRPNTGYLPQGWFQAAVKTMATNANNGIAQNFTKRLRSYVLDTFEVTKSVGHEIVNGMLAQMFDSVPVELKGLVIAELREKILLTKEGEIS</sequence>
<accession>A0AAD9LFE1</accession>
<comment type="caution">
    <text evidence="1">The sequence shown here is derived from an EMBL/GenBank/DDBJ whole genome shotgun (WGS) entry which is preliminary data.</text>
</comment>
<keyword evidence="2" id="KW-1185">Reference proteome</keyword>
<organism evidence="1 2">
    <name type="scientific">Phytophthora citrophthora</name>
    <dbReference type="NCBI Taxonomy" id="4793"/>
    <lineage>
        <taxon>Eukaryota</taxon>
        <taxon>Sar</taxon>
        <taxon>Stramenopiles</taxon>
        <taxon>Oomycota</taxon>
        <taxon>Peronosporomycetes</taxon>
        <taxon>Peronosporales</taxon>
        <taxon>Peronosporaceae</taxon>
        <taxon>Phytophthora</taxon>
    </lineage>
</organism>
<evidence type="ECO:0000313" key="2">
    <source>
        <dbReference type="Proteomes" id="UP001259832"/>
    </source>
</evidence>
<reference evidence="1" key="1">
    <citation type="submission" date="2023-08" db="EMBL/GenBank/DDBJ databases">
        <title>Reference Genome Resource for the Citrus Pathogen Phytophthora citrophthora.</title>
        <authorList>
            <person name="Moller H."/>
            <person name="Coetzee B."/>
            <person name="Rose L.J."/>
            <person name="Van Niekerk J.M."/>
        </authorList>
    </citation>
    <scope>NUCLEOTIDE SEQUENCE</scope>
    <source>
        <strain evidence="1">STE-U-9442</strain>
    </source>
</reference>
<dbReference type="EMBL" id="JASMQC010000025">
    <property type="protein sequence ID" value="KAK1934613.1"/>
    <property type="molecule type" value="Genomic_DNA"/>
</dbReference>
<dbReference type="AlphaFoldDB" id="A0AAD9LFE1"/>
<dbReference type="Proteomes" id="UP001259832">
    <property type="component" value="Unassembled WGS sequence"/>
</dbReference>
<protein>
    <submittedName>
        <fullName evidence="1">Uncharacterized protein</fullName>
    </submittedName>
</protein>
<proteinExistence type="predicted"/>
<gene>
    <name evidence="1" type="ORF">P3T76_011222</name>
</gene>
<name>A0AAD9LFE1_9STRA</name>
<evidence type="ECO:0000313" key="1">
    <source>
        <dbReference type="EMBL" id="KAK1934613.1"/>
    </source>
</evidence>